<gene>
    <name evidence="1" type="ORF">SAMN04487931_1186</name>
</gene>
<dbReference type="EMBL" id="FNLL01000018">
    <property type="protein sequence ID" value="SDU61796.1"/>
    <property type="molecule type" value="Genomic_DNA"/>
</dbReference>
<organism evidence="1 2">
    <name type="scientific">Desulfobacula phenolica</name>
    <dbReference type="NCBI Taxonomy" id="90732"/>
    <lineage>
        <taxon>Bacteria</taxon>
        <taxon>Pseudomonadati</taxon>
        <taxon>Thermodesulfobacteriota</taxon>
        <taxon>Desulfobacteria</taxon>
        <taxon>Desulfobacterales</taxon>
        <taxon>Desulfobacteraceae</taxon>
        <taxon>Desulfobacula</taxon>
    </lineage>
</organism>
<dbReference type="AlphaFoldDB" id="A0A1H2K071"/>
<dbReference type="RefSeq" id="WP_014955540.1">
    <property type="nucleotide sequence ID" value="NZ_FNLL01000018.1"/>
</dbReference>
<sequence length="70" mass="7820">MSKIFVRERRKIEKGEKKPRLRVVGVSGNDIKLYSKHIRKVELEAIATETGAQIVYLPGHGMGKKDGSGK</sequence>
<name>A0A1H2K071_9BACT</name>
<accession>A0A1H2K071</accession>
<evidence type="ECO:0000313" key="1">
    <source>
        <dbReference type="EMBL" id="SDU61796.1"/>
    </source>
</evidence>
<reference evidence="2" key="1">
    <citation type="submission" date="2016-10" db="EMBL/GenBank/DDBJ databases">
        <authorList>
            <person name="Varghese N."/>
            <person name="Submissions S."/>
        </authorList>
    </citation>
    <scope>NUCLEOTIDE SEQUENCE [LARGE SCALE GENOMIC DNA]</scope>
    <source>
        <strain evidence="2">DSM 3384</strain>
    </source>
</reference>
<evidence type="ECO:0000313" key="2">
    <source>
        <dbReference type="Proteomes" id="UP000199608"/>
    </source>
</evidence>
<dbReference type="Proteomes" id="UP000199608">
    <property type="component" value="Unassembled WGS sequence"/>
</dbReference>
<protein>
    <submittedName>
        <fullName evidence="1">Uncharacterized protein</fullName>
    </submittedName>
</protein>
<proteinExistence type="predicted"/>
<keyword evidence="2" id="KW-1185">Reference proteome</keyword>